<dbReference type="SUPFAM" id="SSF54506">
    <property type="entry name" value="Diaminopimelate epimerase-like"/>
    <property type="match status" value="1"/>
</dbReference>
<reference evidence="2 3" key="1">
    <citation type="submission" date="2019-09" db="EMBL/GenBank/DDBJ databases">
        <title>Taxonomy of Antarctic Massilia spp.: description of Massilia rubra sp. nov., Massilia aquatica sp. nov., Massilia mucilaginosa sp. nov., Massilia frigida sp. nov. isolated from streams, lakes and regoliths.</title>
        <authorList>
            <person name="Holochova P."/>
            <person name="Sedlacek I."/>
            <person name="Kralova S."/>
            <person name="Maslanova I."/>
            <person name="Busse H.-J."/>
            <person name="Stankova E."/>
            <person name="Vrbovska V."/>
            <person name="Kovarovic V."/>
            <person name="Bartak M."/>
            <person name="Svec P."/>
            <person name="Pantucek R."/>
        </authorList>
    </citation>
    <scope>NUCLEOTIDE SEQUENCE [LARGE SCALE GENOMIC DNA]</scope>
    <source>
        <strain evidence="2 3">CCM 8692</strain>
    </source>
</reference>
<dbReference type="EMBL" id="VUYU01000002">
    <property type="protein sequence ID" value="NHZ32606.1"/>
    <property type="molecule type" value="Genomic_DNA"/>
</dbReference>
<keyword evidence="3" id="KW-1185">Reference proteome</keyword>
<comment type="similarity">
    <text evidence="1">Belongs to the PhzF family.</text>
</comment>
<protein>
    <submittedName>
        <fullName evidence="2">PhzF family phenazine biosynthesis protein</fullName>
    </submittedName>
</protein>
<sequence>MSPAPGATRRFKQVDVFTGVALKGNPLAVVLDADGLSDADMQAMARWTNLSETTFVLTPRDAQADYRVRIFSPDTEFPFAGHPTLGTAHALLEAGLVPRRAGTLVQECGVGLVPIDVGAGGMLAFRAPAASLAPMALQHQTLLARVLPDTELDAGCTPLIATMGIAWLVVRLASAQACLDARVDGASLQELTRLGVTGVAIYGPYDADGPADYEVRALFTKHGSLVEDPVTGSANACIARVLQAQGFPDGGETSRAYSARQGGCLQCDGRIAVTYVDGQPWIGGQSVTVVDGVVRI</sequence>
<dbReference type="NCBIfam" id="TIGR00654">
    <property type="entry name" value="PhzF_family"/>
    <property type="match status" value="1"/>
</dbReference>
<dbReference type="PANTHER" id="PTHR13774">
    <property type="entry name" value="PHENAZINE BIOSYNTHESIS PROTEIN"/>
    <property type="match status" value="1"/>
</dbReference>
<evidence type="ECO:0000313" key="2">
    <source>
        <dbReference type="EMBL" id="NHZ32606.1"/>
    </source>
</evidence>
<dbReference type="Pfam" id="PF02567">
    <property type="entry name" value="PhzC-PhzF"/>
    <property type="match status" value="1"/>
</dbReference>
<evidence type="ECO:0000313" key="3">
    <source>
        <dbReference type="Proteomes" id="UP000785613"/>
    </source>
</evidence>
<dbReference type="Gene3D" id="3.10.310.10">
    <property type="entry name" value="Diaminopimelate Epimerase, Chain A, domain 1"/>
    <property type="match status" value="2"/>
</dbReference>
<evidence type="ECO:0000256" key="1">
    <source>
        <dbReference type="ARBA" id="ARBA00008270"/>
    </source>
</evidence>
<dbReference type="PANTHER" id="PTHR13774:SF32">
    <property type="entry name" value="ANTISENSE-ENHANCING SEQUENCE 1"/>
    <property type="match status" value="1"/>
</dbReference>
<gene>
    <name evidence="2" type="ORF">F0185_03235</name>
</gene>
<dbReference type="RefSeq" id="WP_167221564.1">
    <property type="nucleotide sequence ID" value="NZ_VUYU01000002.1"/>
</dbReference>
<accession>A0ABX0LCK6</accession>
<dbReference type="Proteomes" id="UP000785613">
    <property type="component" value="Unassembled WGS sequence"/>
</dbReference>
<proteinExistence type="inferred from homology"/>
<dbReference type="InterPro" id="IPR003719">
    <property type="entry name" value="Phenazine_PhzF-like"/>
</dbReference>
<organism evidence="2 3">
    <name type="scientific">Massilia rubra</name>
    <dbReference type="NCBI Taxonomy" id="2607910"/>
    <lineage>
        <taxon>Bacteria</taxon>
        <taxon>Pseudomonadati</taxon>
        <taxon>Pseudomonadota</taxon>
        <taxon>Betaproteobacteria</taxon>
        <taxon>Burkholderiales</taxon>
        <taxon>Oxalobacteraceae</taxon>
        <taxon>Telluria group</taxon>
        <taxon>Massilia</taxon>
    </lineage>
</organism>
<name>A0ABX0LCK6_9BURK</name>
<dbReference type="PIRSF" id="PIRSF016184">
    <property type="entry name" value="PhzC_PhzF"/>
    <property type="match status" value="1"/>
</dbReference>
<comment type="caution">
    <text evidence="2">The sequence shown here is derived from an EMBL/GenBank/DDBJ whole genome shotgun (WGS) entry which is preliminary data.</text>
</comment>